<keyword evidence="1" id="KW-0812">Transmembrane</keyword>
<evidence type="ECO:0000313" key="2">
    <source>
        <dbReference type="EMBL" id="GBC60031.1"/>
    </source>
</evidence>
<reference evidence="3" key="1">
    <citation type="submission" date="2017-11" db="EMBL/GenBank/DDBJ databases">
        <authorList>
            <person name="Watanabe M."/>
            <person name="Kojima H."/>
        </authorList>
    </citation>
    <scope>NUCLEOTIDE SEQUENCE [LARGE SCALE GENOMIC DNA]</scope>
    <source>
        <strain evidence="3">Tokyo 01</strain>
    </source>
</reference>
<evidence type="ECO:0000313" key="3">
    <source>
        <dbReference type="Proteomes" id="UP000288096"/>
    </source>
</evidence>
<proteinExistence type="predicted"/>
<reference evidence="3" key="2">
    <citation type="submission" date="2019-01" db="EMBL/GenBank/DDBJ databases">
        <title>Genome sequence of Desulfonema ishimotonii strain Tokyo 01.</title>
        <authorList>
            <person name="Fukui M."/>
        </authorList>
    </citation>
    <scope>NUCLEOTIDE SEQUENCE [LARGE SCALE GENOMIC DNA]</scope>
    <source>
        <strain evidence="3">Tokyo 01</strain>
    </source>
</reference>
<dbReference type="EMBL" id="BEXT01000001">
    <property type="protein sequence ID" value="GBC60031.1"/>
    <property type="molecule type" value="Genomic_DNA"/>
</dbReference>
<keyword evidence="1" id="KW-1133">Transmembrane helix</keyword>
<keyword evidence="1" id="KW-0472">Membrane</keyword>
<evidence type="ECO:0000256" key="1">
    <source>
        <dbReference type="SAM" id="Phobius"/>
    </source>
</evidence>
<gene>
    <name evidence="2" type="ORF">DENIS_0973</name>
</gene>
<protein>
    <submittedName>
        <fullName evidence="2">Uncharacterized protein</fullName>
    </submittedName>
</protein>
<dbReference type="AlphaFoldDB" id="A0A401FST6"/>
<accession>A0A401FST6</accession>
<feature type="transmembrane region" description="Helical" evidence="1">
    <location>
        <begin position="15"/>
        <end position="31"/>
    </location>
</feature>
<comment type="caution">
    <text evidence="2">The sequence shown here is derived from an EMBL/GenBank/DDBJ whole genome shotgun (WGS) entry which is preliminary data.</text>
</comment>
<keyword evidence="3" id="KW-1185">Reference proteome</keyword>
<sequence>MSELIGYLYYNKTKFTTVIVILFIFYKVIFLKTGSTINSNWLNPIPYAVKYEAVHIRNDETGRSAETRRIRYGRF</sequence>
<name>A0A401FST6_9BACT</name>
<organism evidence="2 3">
    <name type="scientific">Desulfonema ishimotonii</name>
    <dbReference type="NCBI Taxonomy" id="45657"/>
    <lineage>
        <taxon>Bacteria</taxon>
        <taxon>Pseudomonadati</taxon>
        <taxon>Thermodesulfobacteriota</taxon>
        <taxon>Desulfobacteria</taxon>
        <taxon>Desulfobacterales</taxon>
        <taxon>Desulfococcaceae</taxon>
        <taxon>Desulfonema</taxon>
    </lineage>
</organism>
<dbReference type="Proteomes" id="UP000288096">
    <property type="component" value="Unassembled WGS sequence"/>
</dbReference>